<feature type="signal peptide" evidence="2">
    <location>
        <begin position="1"/>
        <end position="21"/>
    </location>
</feature>
<organism evidence="3 4">
    <name type="scientific">Caldanaerobacter subterraneus</name>
    <dbReference type="NCBI Taxonomy" id="911092"/>
    <lineage>
        <taxon>Bacteria</taxon>
        <taxon>Bacillati</taxon>
        <taxon>Bacillota</taxon>
        <taxon>Clostridia</taxon>
        <taxon>Thermoanaerobacterales</taxon>
        <taxon>Thermoanaerobacteraceae</taxon>
        <taxon>Caldanaerobacter</taxon>
    </lineage>
</organism>
<dbReference type="EMBL" id="JABEQB010000054">
    <property type="protein sequence ID" value="NNG68073.1"/>
    <property type="molecule type" value="Genomic_DNA"/>
</dbReference>
<gene>
    <name evidence="3" type="ORF">HKI81_12910</name>
</gene>
<evidence type="ECO:0000256" key="2">
    <source>
        <dbReference type="SAM" id="SignalP"/>
    </source>
</evidence>
<feature type="chain" id="PRO_5038733504" evidence="2">
    <location>
        <begin position="22"/>
        <end position="202"/>
    </location>
</feature>
<dbReference type="AlphaFoldDB" id="A0A7Y2L935"/>
<feature type="coiled-coil region" evidence="1">
    <location>
        <begin position="60"/>
        <end position="111"/>
    </location>
</feature>
<keyword evidence="1" id="KW-0175">Coiled coil</keyword>
<dbReference type="RefSeq" id="WP_170271736.1">
    <property type="nucleotide sequence ID" value="NZ_JABEQB010000054.1"/>
</dbReference>
<keyword evidence="2" id="KW-0732">Signal</keyword>
<protein>
    <submittedName>
        <fullName evidence="3">Uncharacterized protein</fullName>
    </submittedName>
</protein>
<name>A0A7Y2L935_9THEO</name>
<evidence type="ECO:0000256" key="1">
    <source>
        <dbReference type="SAM" id="Coils"/>
    </source>
</evidence>
<evidence type="ECO:0000313" key="4">
    <source>
        <dbReference type="Proteomes" id="UP000529861"/>
    </source>
</evidence>
<comment type="caution">
    <text evidence="3">The sequence shown here is derived from an EMBL/GenBank/DDBJ whole genome shotgun (WGS) entry which is preliminary data.</text>
</comment>
<dbReference type="PROSITE" id="PS51257">
    <property type="entry name" value="PROKAR_LIPOPROTEIN"/>
    <property type="match status" value="1"/>
</dbReference>
<sequence>MKKISIIILMIFVLGTLSFTACNTESTDTKIDDYITNTVKKVEILDHKFSNYFLTYDEYLKELKDLFVNAFDENKHYERKYAEIDIRNFTDEELKNIREKYEKENKKDKIEVEISKIYSDGKYKYVFTKANIIQPYMPENKENITGIVITRKYTFVKENNDWKIQYIDQALYSNNISFEKMEYNKFNNELAEYITKFDPLEN</sequence>
<reference evidence="3 4" key="1">
    <citation type="submission" date="2020-04" db="EMBL/GenBank/DDBJ databases">
        <title>Draft genome sequence of Caldanaerobacter sunterraneus. strain 1523vc isolated from Griffin hot spring, Kamchatka, Russia.</title>
        <authorList>
            <person name="Toshchakov S.V."/>
            <person name="Podosokorskaya O.A."/>
            <person name="Kublanov I.V."/>
            <person name="Korzhenkov A."/>
            <person name="Patrushev M.V."/>
        </authorList>
    </citation>
    <scope>NUCLEOTIDE SEQUENCE [LARGE SCALE GENOMIC DNA]</scope>
    <source>
        <strain evidence="3 4">1523vc</strain>
    </source>
</reference>
<proteinExistence type="predicted"/>
<evidence type="ECO:0000313" key="3">
    <source>
        <dbReference type="EMBL" id="NNG68073.1"/>
    </source>
</evidence>
<accession>A0A7Y2L935</accession>
<dbReference type="Proteomes" id="UP000529861">
    <property type="component" value="Unassembled WGS sequence"/>
</dbReference>